<evidence type="ECO:0000256" key="1">
    <source>
        <dbReference type="SAM" id="MobiDB-lite"/>
    </source>
</evidence>
<gene>
    <name evidence="3" type="ORF">KEC57_05425</name>
</gene>
<proteinExistence type="predicted"/>
<evidence type="ECO:0000313" key="3">
    <source>
        <dbReference type="EMBL" id="MCC2031622.1"/>
    </source>
</evidence>
<keyword evidence="2" id="KW-0472">Membrane</keyword>
<dbReference type="AlphaFoldDB" id="A0A9X1LTP6"/>
<feature type="transmembrane region" description="Helical" evidence="2">
    <location>
        <begin position="189"/>
        <end position="210"/>
    </location>
</feature>
<dbReference type="EMBL" id="JAGTTN010000001">
    <property type="protein sequence ID" value="MCC2031622.1"/>
    <property type="molecule type" value="Genomic_DNA"/>
</dbReference>
<keyword evidence="2" id="KW-0812">Transmembrane</keyword>
<feature type="transmembrane region" description="Helical" evidence="2">
    <location>
        <begin position="91"/>
        <end position="111"/>
    </location>
</feature>
<feature type="transmembrane region" description="Helical" evidence="2">
    <location>
        <begin position="47"/>
        <end position="70"/>
    </location>
</feature>
<feature type="compositionally biased region" description="Basic and acidic residues" evidence="1">
    <location>
        <begin position="1"/>
        <end position="13"/>
    </location>
</feature>
<accession>A0A9X1LTP6</accession>
<dbReference type="RefSeq" id="WP_229383499.1">
    <property type="nucleotide sequence ID" value="NZ_JAGTTN010000001.1"/>
</dbReference>
<feature type="transmembrane region" description="Helical" evidence="2">
    <location>
        <begin position="123"/>
        <end position="149"/>
    </location>
</feature>
<feature type="transmembrane region" description="Helical" evidence="2">
    <location>
        <begin position="161"/>
        <end position="183"/>
    </location>
</feature>
<reference evidence="3" key="1">
    <citation type="submission" date="2021-04" db="EMBL/GenBank/DDBJ databases">
        <title>Microbacterium tenobrionis sp. nov. and Microbacterium allomyrinae sp. nov., isolated from larvae of Tenobrio molitor and Allomyrina dichotoma, respectively.</title>
        <authorList>
            <person name="Lee S.D."/>
        </authorList>
    </citation>
    <scope>NUCLEOTIDE SEQUENCE</scope>
    <source>
        <strain evidence="3">BWT-G7</strain>
    </source>
</reference>
<sequence>MNRRELREARRADASGSGPTLDERAPSRFPGATGAFALFGEVLLTGLLVAAGGIAVVTLPAALAAGIRHLRRYLDADASHARLFWQDYRRALPGGLVVGAVSVVLALLLALDIDLANSGALPGGAAIAVVGWAGLVVGAVALLAAAGAWTPESGWRGAVRGISATLAADPVGTAYLAATAVFVGVATWMLVPLILPALGCAALAVVAIPARRRTR</sequence>
<evidence type="ECO:0008006" key="5">
    <source>
        <dbReference type="Google" id="ProtNLM"/>
    </source>
</evidence>
<evidence type="ECO:0000256" key="2">
    <source>
        <dbReference type="SAM" id="Phobius"/>
    </source>
</evidence>
<organism evidence="3 4">
    <name type="scientific">Microbacterium allomyrinae</name>
    <dbReference type="NCBI Taxonomy" id="2830666"/>
    <lineage>
        <taxon>Bacteria</taxon>
        <taxon>Bacillati</taxon>
        <taxon>Actinomycetota</taxon>
        <taxon>Actinomycetes</taxon>
        <taxon>Micrococcales</taxon>
        <taxon>Microbacteriaceae</taxon>
        <taxon>Microbacterium</taxon>
    </lineage>
</organism>
<keyword evidence="4" id="KW-1185">Reference proteome</keyword>
<comment type="caution">
    <text evidence="3">The sequence shown here is derived from an EMBL/GenBank/DDBJ whole genome shotgun (WGS) entry which is preliminary data.</text>
</comment>
<protein>
    <recommendedName>
        <fullName evidence="5">DUF624 domain-containing protein</fullName>
    </recommendedName>
</protein>
<dbReference type="Proteomes" id="UP001139354">
    <property type="component" value="Unassembled WGS sequence"/>
</dbReference>
<name>A0A9X1LTP6_9MICO</name>
<keyword evidence="2" id="KW-1133">Transmembrane helix</keyword>
<evidence type="ECO:0000313" key="4">
    <source>
        <dbReference type="Proteomes" id="UP001139354"/>
    </source>
</evidence>
<feature type="region of interest" description="Disordered" evidence="1">
    <location>
        <begin position="1"/>
        <end position="26"/>
    </location>
</feature>